<dbReference type="EMBL" id="BKCJ010515139">
    <property type="protein sequence ID" value="GFA92393.1"/>
    <property type="molecule type" value="Genomic_DNA"/>
</dbReference>
<accession>A0A699KFM3</accession>
<reference evidence="1" key="1">
    <citation type="journal article" date="2019" name="Sci. Rep.">
        <title>Draft genome of Tanacetum cinerariifolium, the natural source of mosquito coil.</title>
        <authorList>
            <person name="Yamashiro T."/>
            <person name="Shiraishi A."/>
            <person name="Satake H."/>
            <person name="Nakayama K."/>
        </authorList>
    </citation>
    <scope>NUCLEOTIDE SEQUENCE</scope>
</reference>
<dbReference type="AlphaFoldDB" id="A0A699KFM3"/>
<organism evidence="1">
    <name type="scientific">Tanacetum cinerariifolium</name>
    <name type="common">Dalmatian daisy</name>
    <name type="synonym">Chrysanthemum cinerariifolium</name>
    <dbReference type="NCBI Taxonomy" id="118510"/>
    <lineage>
        <taxon>Eukaryota</taxon>
        <taxon>Viridiplantae</taxon>
        <taxon>Streptophyta</taxon>
        <taxon>Embryophyta</taxon>
        <taxon>Tracheophyta</taxon>
        <taxon>Spermatophyta</taxon>
        <taxon>Magnoliopsida</taxon>
        <taxon>eudicotyledons</taxon>
        <taxon>Gunneridae</taxon>
        <taxon>Pentapetalae</taxon>
        <taxon>asterids</taxon>
        <taxon>campanulids</taxon>
        <taxon>Asterales</taxon>
        <taxon>Asteraceae</taxon>
        <taxon>Asteroideae</taxon>
        <taxon>Anthemideae</taxon>
        <taxon>Anthemidinae</taxon>
        <taxon>Tanacetum</taxon>
    </lineage>
</organism>
<sequence length="156" mass="18620">MAEVHVIYMHQFWHTFSKHGSSYRFKIDNKKFTMIVEEFRDILNICPRIEGQEFFDPSYEEEALSFIKHLGHTSKIKFKIDNKKFIMIGEEFRDILNICPRIEGQEFFDPSYEEEALSFIKHLGHTSKIKYLTDVIVDHLPSTVENICLYHQQIPF</sequence>
<comment type="caution">
    <text evidence="1">The sequence shown here is derived from an EMBL/GenBank/DDBJ whole genome shotgun (WGS) entry which is preliminary data.</text>
</comment>
<name>A0A699KFM3_TANCI</name>
<gene>
    <name evidence="1" type="ORF">Tci_664365</name>
</gene>
<proteinExistence type="predicted"/>
<evidence type="ECO:0000313" key="1">
    <source>
        <dbReference type="EMBL" id="GFA92393.1"/>
    </source>
</evidence>
<protein>
    <submittedName>
        <fullName evidence="1">Uncharacterized protein</fullName>
    </submittedName>
</protein>